<keyword evidence="1" id="KW-0732">Signal</keyword>
<protein>
    <submittedName>
        <fullName evidence="3">Aromatic compound dioxygenase</fullName>
    </submittedName>
</protein>
<reference evidence="3" key="1">
    <citation type="journal article" date="2020" name="Stud. Mycol.">
        <title>101 Dothideomycetes genomes: a test case for predicting lifestyles and emergence of pathogens.</title>
        <authorList>
            <person name="Haridas S."/>
            <person name="Albert R."/>
            <person name="Binder M."/>
            <person name="Bloem J."/>
            <person name="Labutti K."/>
            <person name="Salamov A."/>
            <person name="Andreopoulos B."/>
            <person name="Baker S."/>
            <person name="Barry K."/>
            <person name="Bills G."/>
            <person name="Bluhm B."/>
            <person name="Cannon C."/>
            <person name="Castanera R."/>
            <person name="Culley D."/>
            <person name="Daum C."/>
            <person name="Ezra D."/>
            <person name="Gonzalez J."/>
            <person name="Henrissat B."/>
            <person name="Kuo A."/>
            <person name="Liang C."/>
            <person name="Lipzen A."/>
            <person name="Lutzoni F."/>
            <person name="Magnuson J."/>
            <person name="Mondo S."/>
            <person name="Nolan M."/>
            <person name="Ohm R."/>
            <person name="Pangilinan J."/>
            <person name="Park H.-J."/>
            <person name="Ramirez L."/>
            <person name="Alfaro M."/>
            <person name="Sun H."/>
            <person name="Tritt A."/>
            <person name="Yoshinaga Y."/>
            <person name="Zwiers L.-H."/>
            <person name="Turgeon B."/>
            <person name="Goodwin S."/>
            <person name="Spatafora J."/>
            <person name="Crous P."/>
            <person name="Grigoriev I."/>
        </authorList>
    </citation>
    <scope>NUCLEOTIDE SEQUENCE</scope>
    <source>
        <strain evidence="3">CBS 379.55</strain>
    </source>
</reference>
<accession>A0A6A6JGK4</accession>
<dbReference type="Proteomes" id="UP000800097">
    <property type="component" value="Unassembled WGS sequence"/>
</dbReference>
<dbReference type="SUPFAM" id="SSF49482">
    <property type="entry name" value="Aromatic compound dioxygenase"/>
    <property type="match status" value="1"/>
</dbReference>
<name>A0A6A6JGK4_WESOR</name>
<evidence type="ECO:0000313" key="3">
    <source>
        <dbReference type="EMBL" id="KAF2275780.1"/>
    </source>
</evidence>
<evidence type="ECO:0000256" key="1">
    <source>
        <dbReference type="SAM" id="SignalP"/>
    </source>
</evidence>
<keyword evidence="4" id="KW-1185">Reference proteome</keyword>
<gene>
    <name evidence="3" type="ORF">EI97DRAFT_442777</name>
</gene>
<dbReference type="OrthoDB" id="121380at2759"/>
<sequence>MAISTLSKFTLVLLTLLSAFVFAHPRFSTEEIAQYRDLVARHTEALGRCLESPHLRELNTRMLDGYATTAVKLRKARGLDEKSGTIDRRDKGALKMWIGSPDEHKTQSPDPQDLCHFRWDEPWKEGQPERQNITAEQAGVYMRLALQVIDIATCNPVPGARVDVWHANALGEYGPEPTSFLRGCQRSSVRGTVDFDTIFPSHYPGRSTHVHVLVRPENQKKVAHVGMLYFPDDLREAIEATPEYAKNLNPVVRNADDAFAPYSASYQYDPFVQWSWLGSRPADGVLTWIAMGVNLSATVEQPPKKRRRSLFDAHLAHDGRD</sequence>
<dbReference type="InterPro" id="IPR000627">
    <property type="entry name" value="Intradiol_dOase_C"/>
</dbReference>
<dbReference type="AlphaFoldDB" id="A0A6A6JGK4"/>
<dbReference type="Pfam" id="PF00775">
    <property type="entry name" value="Dioxygenase_C"/>
    <property type="match status" value="1"/>
</dbReference>
<feature type="domain" description="Intradiol ring-cleavage dioxygenases" evidence="2">
    <location>
        <begin position="133"/>
        <end position="227"/>
    </location>
</feature>
<dbReference type="InterPro" id="IPR015889">
    <property type="entry name" value="Intradiol_dOase_core"/>
</dbReference>
<evidence type="ECO:0000259" key="2">
    <source>
        <dbReference type="Pfam" id="PF00775"/>
    </source>
</evidence>
<feature type="signal peptide" evidence="1">
    <location>
        <begin position="1"/>
        <end position="23"/>
    </location>
</feature>
<dbReference type="PANTHER" id="PTHR34315:SF1">
    <property type="entry name" value="INTRADIOL RING-CLEAVAGE DIOXYGENASES DOMAIN-CONTAINING PROTEIN-RELATED"/>
    <property type="match status" value="1"/>
</dbReference>
<feature type="chain" id="PRO_5025587228" evidence="1">
    <location>
        <begin position="24"/>
        <end position="321"/>
    </location>
</feature>
<keyword evidence="3" id="KW-0223">Dioxygenase</keyword>
<dbReference type="PANTHER" id="PTHR34315">
    <property type="match status" value="1"/>
</dbReference>
<proteinExistence type="predicted"/>
<dbReference type="RefSeq" id="XP_033653319.1">
    <property type="nucleotide sequence ID" value="XM_033799775.1"/>
</dbReference>
<evidence type="ECO:0000313" key="4">
    <source>
        <dbReference type="Proteomes" id="UP000800097"/>
    </source>
</evidence>
<dbReference type="EMBL" id="ML986495">
    <property type="protein sequence ID" value="KAF2275780.1"/>
    <property type="molecule type" value="Genomic_DNA"/>
</dbReference>
<dbReference type="GO" id="GO:0008199">
    <property type="term" value="F:ferric iron binding"/>
    <property type="evidence" value="ECO:0007669"/>
    <property type="project" value="InterPro"/>
</dbReference>
<organism evidence="3 4">
    <name type="scientific">Westerdykella ornata</name>
    <dbReference type="NCBI Taxonomy" id="318751"/>
    <lineage>
        <taxon>Eukaryota</taxon>
        <taxon>Fungi</taxon>
        <taxon>Dikarya</taxon>
        <taxon>Ascomycota</taxon>
        <taxon>Pezizomycotina</taxon>
        <taxon>Dothideomycetes</taxon>
        <taxon>Pleosporomycetidae</taxon>
        <taxon>Pleosporales</taxon>
        <taxon>Sporormiaceae</taxon>
        <taxon>Westerdykella</taxon>
    </lineage>
</organism>
<dbReference type="Gene3D" id="2.60.130.10">
    <property type="entry name" value="Aromatic compound dioxygenase"/>
    <property type="match status" value="1"/>
</dbReference>
<dbReference type="GO" id="GO:0016702">
    <property type="term" value="F:oxidoreductase activity, acting on single donors with incorporation of molecular oxygen, incorporation of two atoms of oxygen"/>
    <property type="evidence" value="ECO:0007669"/>
    <property type="project" value="InterPro"/>
</dbReference>
<keyword evidence="3" id="KW-0560">Oxidoreductase</keyword>
<dbReference type="GeneID" id="54552950"/>